<evidence type="ECO:0000313" key="3">
    <source>
        <dbReference type="EMBL" id="GAK60266.1"/>
    </source>
</evidence>
<dbReference type="EMBL" id="DF820472">
    <property type="protein sequence ID" value="GAK60266.1"/>
    <property type="molecule type" value="Genomic_DNA"/>
</dbReference>
<dbReference type="PANTHER" id="PTHR48084">
    <property type="entry name" value="2-OXOGLUTARATE OXIDOREDUCTASE SUBUNIT KORB-RELATED"/>
    <property type="match status" value="1"/>
</dbReference>
<protein>
    <submittedName>
        <fullName evidence="3">Thiamine pyrophosphate enzyme, C-terminal TPP binding domain protein</fullName>
    </submittedName>
</protein>
<gene>
    <name evidence="3" type="ORF">U27_00157</name>
</gene>
<evidence type="ECO:0000259" key="2">
    <source>
        <dbReference type="Pfam" id="PF02775"/>
    </source>
</evidence>
<dbReference type="STRING" id="1499967.U27_00157"/>
<dbReference type="CDD" id="cd03375">
    <property type="entry name" value="TPP_OGFOR"/>
    <property type="match status" value="1"/>
</dbReference>
<dbReference type="InterPro" id="IPR029061">
    <property type="entry name" value="THDP-binding"/>
</dbReference>
<proteinExistence type="predicted"/>
<accession>A0A081C6R1</accession>
<dbReference type="Gene3D" id="3.40.50.970">
    <property type="match status" value="1"/>
</dbReference>
<dbReference type="InterPro" id="IPR051457">
    <property type="entry name" value="2-oxoacid:Fd_oxidoreductase"/>
</dbReference>
<dbReference type="HOGENOM" id="CLU_048564_2_0_0"/>
<keyword evidence="1" id="KW-0560">Oxidoreductase</keyword>
<organism evidence="3">
    <name type="scientific">Vecturithrix granuli</name>
    <dbReference type="NCBI Taxonomy" id="1499967"/>
    <lineage>
        <taxon>Bacteria</taxon>
        <taxon>Candidatus Moduliflexota</taxon>
        <taxon>Candidatus Vecturitrichia</taxon>
        <taxon>Candidatus Vecturitrichales</taxon>
        <taxon>Candidatus Vecturitrichaceae</taxon>
        <taxon>Candidatus Vecturithrix</taxon>
    </lineage>
</organism>
<dbReference type="GO" id="GO:0045333">
    <property type="term" value="P:cellular respiration"/>
    <property type="evidence" value="ECO:0007669"/>
    <property type="project" value="UniProtKB-ARBA"/>
</dbReference>
<dbReference type="PANTHER" id="PTHR48084:SF1">
    <property type="entry name" value="2-OXOGLUTARATE SYNTHASE SUBUNIT KORB"/>
    <property type="match status" value="1"/>
</dbReference>
<reference evidence="3" key="1">
    <citation type="journal article" date="2015" name="PeerJ">
        <title>First genomic representation of candidate bacterial phylum KSB3 points to enhanced environmental sensing as a trigger of wastewater bulking.</title>
        <authorList>
            <person name="Sekiguchi Y."/>
            <person name="Ohashi A."/>
            <person name="Parks D.H."/>
            <person name="Yamauchi T."/>
            <person name="Tyson G.W."/>
            <person name="Hugenholtz P."/>
        </authorList>
    </citation>
    <scope>NUCLEOTIDE SEQUENCE [LARGE SCALE GENOMIC DNA]</scope>
</reference>
<dbReference type="SUPFAM" id="SSF52518">
    <property type="entry name" value="Thiamin diphosphate-binding fold (THDP-binding)"/>
    <property type="match status" value="1"/>
</dbReference>
<evidence type="ECO:0000313" key="4">
    <source>
        <dbReference type="Proteomes" id="UP000030661"/>
    </source>
</evidence>
<keyword evidence="4" id="KW-1185">Reference proteome</keyword>
<dbReference type="eggNOG" id="COG1013">
    <property type="taxonomic scope" value="Bacteria"/>
</dbReference>
<sequence length="257" mass="28239">MSFRVFRGQSQIIMQAEYLKYVRKNVFPTAFCPGCGHGILLNAFVTALGELDFDQDNLVVVSGIGCGAWIGSPHLDVDTLHTTHGRAVAFATGVKLANPQLKVVVISGDGDIATIGGNHLIHAARRQIPIIVICANNNIYGMTGGQASATSPCGAKTMTTPKGSKERPFDLVKLVKGAGAEHVYRYTVYHAVPLQKTLKEALQHDEFYFIDVISSCPVQYGRRNEMREPLKMLNWMKGQSERYQGEDHADKIMIGKF</sequence>
<name>A0A081C6R1_VECG1</name>
<dbReference type="InterPro" id="IPR011766">
    <property type="entry name" value="TPP_enzyme_TPP-bd"/>
</dbReference>
<evidence type="ECO:0000256" key="1">
    <source>
        <dbReference type="ARBA" id="ARBA00023002"/>
    </source>
</evidence>
<dbReference type="GO" id="GO:0030976">
    <property type="term" value="F:thiamine pyrophosphate binding"/>
    <property type="evidence" value="ECO:0007669"/>
    <property type="project" value="InterPro"/>
</dbReference>
<dbReference type="Pfam" id="PF02775">
    <property type="entry name" value="TPP_enzyme_C"/>
    <property type="match status" value="1"/>
</dbReference>
<feature type="domain" description="Thiamine pyrophosphate enzyme TPP-binding" evidence="2">
    <location>
        <begin position="78"/>
        <end position="212"/>
    </location>
</feature>
<dbReference type="AlphaFoldDB" id="A0A081C6R1"/>
<dbReference type="GO" id="GO:0016625">
    <property type="term" value="F:oxidoreductase activity, acting on the aldehyde or oxo group of donors, iron-sulfur protein as acceptor"/>
    <property type="evidence" value="ECO:0007669"/>
    <property type="project" value="UniProtKB-ARBA"/>
</dbReference>
<dbReference type="Proteomes" id="UP000030661">
    <property type="component" value="Unassembled WGS sequence"/>
</dbReference>